<evidence type="ECO:0000256" key="2">
    <source>
        <dbReference type="SAM" id="Phobius"/>
    </source>
</evidence>
<evidence type="ECO:0000313" key="4">
    <source>
        <dbReference type="Proteomes" id="UP001140949"/>
    </source>
</evidence>
<gene>
    <name evidence="3" type="ORF">M6B38_419365</name>
</gene>
<keyword evidence="2" id="KW-0472">Membrane</keyword>
<reference evidence="3" key="1">
    <citation type="journal article" date="2023" name="GigaByte">
        <title>Genome assembly of the bearded iris, Iris pallida Lam.</title>
        <authorList>
            <person name="Bruccoleri R.E."/>
            <person name="Oakeley E.J."/>
            <person name="Faust A.M.E."/>
            <person name="Altorfer M."/>
            <person name="Dessus-Babus S."/>
            <person name="Burckhardt D."/>
            <person name="Oertli M."/>
            <person name="Naumann U."/>
            <person name="Petersen F."/>
            <person name="Wong J."/>
        </authorList>
    </citation>
    <scope>NUCLEOTIDE SEQUENCE</scope>
    <source>
        <strain evidence="3">GSM-AAB239-AS_SAM_17_03QT</strain>
    </source>
</reference>
<dbReference type="Proteomes" id="UP001140949">
    <property type="component" value="Unassembled WGS sequence"/>
</dbReference>
<keyword evidence="2" id="KW-1133">Transmembrane helix</keyword>
<dbReference type="AlphaFoldDB" id="A0AAX6FI74"/>
<organism evidence="3 4">
    <name type="scientific">Iris pallida</name>
    <name type="common">Sweet iris</name>
    <dbReference type="NCBI Taxonomy" id="29817"/>
    <lineage>
        <taxon>Eukaryota</taxon>
        <taxon>Viridiplantae</taxon>
        <taxon>Streptophyta</taxon>
        <taxon>Embryophyta</taxon>
        <taxon>Tracheophyta</taxon>
        <taxon>Spermatophyta</taxon>
        <taxon>Magnoliopsida</taxon>
        <taxon>Liliopsida</taxon>
        <taxon>Asparagales</taxon>
        <taxon>Iridaceae</taxon>
        <taxon>Iridoideae</taxon>
        <taxon>Irideae</taxon>
        <taxon>Iris</taxon>
    </lineage>
</organism>
<name>A0AAX6FI74_IRIPA</name>
<keyword evidence="4" id="KW-1185">Reference proteome</keyword>
<sequence length="261" mass="28363">MADAKEAREARRRRLVSRGGDRLAFITGQSRSFRNDDLPLPPPTPPATATATAEEVTAPPKIQADDQITSSAAENYERKERSLKETSSETLPKNEPNFEAKNEISKSAPSNETRKPETDNNRKVEPSPCVAPPPRAVAAKRNFISFTPNQISSSITASEDIRLLSAVIVALLVVISYHLGIGGIFGFRPLFLVLLTDATIVFGRLLMNRGGGEEEKRTGEGGEDWDIGRMLEAVMVLQKASSAAFMDCSICAVIMICGVVF</sequence>
<dbReference type="EMBL" id="JANAVB010028398">
    <property type="protein sequence ID" value="KAJ6816039.1"/>
    <property type="molecule type" value="Genomic_DNA"/>
</dbReference>
<keyword evidence="2" id="KW-0812">Transmembrane</keyword>
<proteinExistence type="predicted"/>
<evidence type="ECO:0000313" key="3">
    <source>
        <dbReference type="EMBL" id="KAJ6816039.1"/>
    </source>
</evidence>
<feature type="region of interest" description="Disordered" evidence="1">
    <location>
        <begin position="1"/>
        <end position="132"/>
    </location>
</feature>
<comment type="caution">
    <text evidence="3">The sequence shown here is derived from an EMBL/GenBank/DDBJ whole genome shotgun (WGS) entry which is preliminary data.</text>
</comment>
<accession>A0AAX6FI74</accession>
<evidence type="ECO:0000256" key="1">
    <source>
        <dbReference type="SAM" id="MobiDB-lite"/>
    </source>
</evidence>
<dbReference type="PANTHER" id="PTHR35469">
    <property type="entry name" value="TRANSMEMBRANE PROTEIN"/>
    <property type="match status" value="1"/>
</dbReference>
<feature type="compositionally biased region" description="Basic and acidic residues" evidence="1">
    <location>
        <begin position="112"/>
        <end position="125"/>
    </location>
</feature>
<protein>
    <submittedName>
        <fullName evidence="3">Uncharacterized protein</fullName>
    </submittedName>
</protein>
<dbReference type="PANTHER" id="PTHR35469:SF4">
    <property type="entry name" value="TRANSMEMBRANE PROTEIN"/>
    <property type="match status" value="1"/>
</dbReference>
<feature type="compositionally biased region" description="Low complexity" evidence="1">
    <location>
        <begin position="47"/>
        <end position="60"/>
    </location>
</feature>
<feature type="compositionally biased region" description="Basic and acidic residues" evidence="1">
    <location>
        <begin position="75"/>
        <end position="87"/>
    </location>
</feature>
<reference evidence="3" key="2">
    <citation type="submission" date="2023-04" db="EMBL/GenBank/DDBJ databases">
        <authorList>
            <person name="Bruccoleri R.E."/>
            <person name="Oakeley E.J."/>
            <person name="Faust A.-M."/>
            <person name="Dessus-Babus S."/>
            <person name="Altorfer M."/>
            <person name="Burckhardt D."/>
            <person name="Oertli M."/>
            <person name="Naumann U."/>
            <person name="Petersen F."/>
            <person name="Wong J."/>
        </authorList>
    </citation>
    <scope>NUCLEOTIDE SEQUENCE</scope>
    <source>
        <strain evidence="3">GSM-AAB239-AS_SAM_17_03QT</strain>
        <tissue evidence="3">Leaf</tissue>
    </source>
</reference>
<feature type="transmembrane region" description="Helical" evidence="2">
    <location>
        <begin position="163"/>
        <end position="184"/>
    </location>
</feature>